<sequence length="30" mass="3353">MCPRNQMGRIEGEGCGGYRLQAVLHGNNYK</sequence>
<reference evidence="1" key="1">
    <citation type="submission" date="2014-09" db="EMBL/GenBank/DDBJ databases">
        <authorList>
            <person name="Magalhaes I.L.F."/>
            <person name="Oliveira U."/>
            <person name="Santos F.R."/>
            <person name="Vidigal T.H.D.A."/>
            <person name="Brescovit A.D."/>
            <person name="Santos A.J."/>
        </authorList>
    </citation>
    <scope>NUCLEOTIDE SEQUENCE</scope>
    <source>
        <tissue evidence="1">Shoot tissue taken approximately 20 cm above the soil surface</tissue>
    </source>
</reference>
<dbReference type="AlphaFoldDB" id="A0A0A9EL23"/>
<evidence type="ECO:0000313" key="1">
    <source>
        <dbReference type="EMBL" id="JAD96742.1"/>
    </source>
</evidence>
<protein>
    <submittedName>
        <fullName evidence="1">Uncharacterized protein</fullName>
    </submittedName>
</protein>
<dbReference type="EMBL" id="GBRH01201153">
    <property type="protein sequence ID" value="JAD96742.1"/>
    <property type="molecule type" value="Transcribed_RNA"/>
</dbReference>
<name>A0A0A9EL23_ARUDO</name>
<reference evidence="1" key="2">
    <citation type="journal article" date="2015" name="Data Brief">
        <title>Shoot transcriptome of the giant reed, Arundo donax.</title>
        <authorList>
            <person name="Barrero R.A."/>
            <person name="Guerrero F.D."/>
            <person name="Moolhuijzen P."/>
            <person name="Goolsby J.A."/>
            <person name="Tidwell J."/>
            <person name="Bellgard S.E."/>
            <person name="Bellgard M.I."/>
        </authorList>
    </citation>
    <scope>NUCLEOTIDE SEQUENCE</scope>
    <source>
        <tissue evidence="1">Shoot tissue taken approximately 20 cm above the soil surface</tissue>
    </source>
</reference>
<proteinExistence type="predicted"/>
<organism evidence="1">
    <name type="scientific">Arundo donax</name>
    <name type="common">Giant reed</name>
    <name type="synonym">Donax arundinaceus</name>
    <dbReference type="NCBI Taxonomy" id="35708"/>
    <lineage>
        <taxon>Eukaryota</taxon>
        <taxon>Viridiplantae</taxon>
        <taxon>Streptophyta</taxon>
        <taxon>Embryophyta</taxon>
        <taxon>Tracheophyta</taxon>
        <taxon>Spermatophyta</taxon>
        <taxon>Magnoliopsida</taxon>
        <taxon>Liliopsida</taxon>
        <taxon>Poales</taxon>
        <taxon>Poaceae</taxon>
        <taxon>PACMAD clade</taxon>
        <taxon>Arundinoideae</taxon>
        <taxon>Arundineae</taxon>
        <taxon>Arundo</taxon>
    </lineage>
</organism>
<accession>A0A0A9EL23</accession>